<evidence type="ECO:0000313" key="3">
    <source>
        <dbReference type="EMBL" id="AUX82167.1"/>
    </source>
</evidence>
<feature type="region of interest" description="Disordered" evidence="1">
    <location>
        <begin position="1"/>
        <end position="27"/>
    </location>
</feature>
<protein>
    <recommendedName>
        <fullName evidence="2">DUF7423 domain-containing protein</fullName>
    </recommendedName>
</protein>
<evidence type="ECO:0000313" key="4">
    <source>
        <dbReference type="Proteomes" id="UP000240563"/>
    </source>
</evidence>
<name>A0A2L0HKF8_9CAUD</name>
<gene>
    <name evidence="3" type="ORF">SEA_HOLEINONE_61</name>
</gene>
<reference evidence="3 4" key="1">
    <citation type="submission" date="2018-01" db="EMBL/GenBank/DDBJ databases">
        <authorList>
            <person name="Easterwood J.C."/>
            <person name="Ngene C.N."/>
            <person name="Ariel B.E."/>
            <person name="Cleveland V.S."/>
            <person name="Craig H.A."/>
            <person name="Jones C.N."/>
            <person name="Kemp M.T."/>
            <person name="Morava M.A."/>
            <person name="Ono-Korkowski S.M."/>
            <person name="Shaheen A.M."/>
            <person name="Strickler A.L."/>
            <person name="Tricas H."/>
            <person name="Weir S.M."/>
            <person name="Best A."/>
            <person name="Garlena R.A."/>
            <person name="Russell D.A."/>
            <person name="Pope W.H."/>
            <person name="Jacobs-Sera D."/>
            <person name="Hendrix R.W."/>
            <person name="Hatfull G.F."/>
        </authorList>
    </citation>
    <scope>NUCLEOTIDE SEQUENCE [LARGE SCALE GENOMIC DNA]</scope>
</reference>
<dbReference type="EMBL" id="MG812490">
    <property type="protein sequence ID" value="AUX82167.1"/>
    <property type="molecule type" value="Genomic_DNA"/>
</dbReference>
<dbReference type="InterPro" id="IPR055846">
    <property type="entry name" value="DUF7423"/>
</dbReference>
<evidence type="ECO:0000256" key="1">
    <source>
        <dbReference type="SAM" id="MobiDB-lite"/>
    </source>
</evidence>
<accession>A0A2L0HKF8</accession>
<organism evidence="3 4">
    <name type="scientific">Mycobacterium phage Holeinone</name>
    <dbReference type="NCBI Taxonomy" id="2079567"/>
    <lineage>
        <taxon>Viruses</taxon>
        <taxon>Duplodnaviria</taxon>
        <taxon>Heunggongvirae</taxon>
        <taxon>Uroviricota</taxon>
        <taxon>Caudoviricetes</taxon>
        <taxon>Bclasvirinae</taxon>
        <taxon>Rosebushvirus</taxon>
        <taxon>Rosebushvirus rosebush</taxon>
    </lineage>
</organism>
<dbReference type="Proteomes" id="UP000240563">
    <property type="component" value="Genome"/>
</dbReference>
<evidence type="ECO:0000259" key="2">
    <source>
        <dbReference type="Pfam" id="PF24198"/>
    </source>
</evidence>
<feature type="domain" description="DUF7423" evidence="2">
    <location>
        <begin position="70"/>
        <end position="147"/>
    </location>
</feature>
<dbReference type="Pfam" id="PF24198">
    <property type="entry name" value="DUF7423"/>
    <property type="match status" value="1"/>
</dbReference>
<sequence length="149" mass="15875">MSMTRFSDTGPHGARTPAGERGTSLPALSRDMQNLTKLGGLAYNRARARVRLDPQHRRSTLARMASTPPPALANISTAALCYALGMSAAKGADARTPGRVAALAEELSRRGALEQLLADLGPEQAAGLRLLIIADKGQHSARIRQRRLV</sequence>
<proteinExistence type="predicted"/>